<accession>A0A086ZRV0</accession>
<keyword evidence="1" id="KW-0812">Transmembrane</keyword>
<reference evidence="3 4" key="1">
    <citation type="submission" date="2014-03" db="EMBL/GenBank/DDBJ databases">
        <title>Genomics of Bifidobacteria.</title>
        <authorList>
            <person name="Ventura M."/>
            <person name="Milani C."/>
            <person name="Lugli G.A."/>
        </authorList>
    </citation>
    <scope>NUCLEOTIDE SEQUENCE [LARGE SCALE GENOMIC DNA]</scope>
    <source>
        <strain evidence="3 4">LMG 10736</strain>
    </source>
</reference>
<dbReference type="RefSeq" id="WP_051616746.1">
    <property type="nucleotide sequence ID" value="NZ_JGYQ01000002.1"/>
</dbReference>
<keyword evidence="4" id="KW-1185">Reference proteome</keyword>
<keyword evidence="1" id="KW-1133">Transmembrane helix</keyword>
<evidence type="ECO:0000313" key="4">
    <source>
        <dbReference type="Proteomes" id="UP000029093"/>
    </source>
</evidence>
<gene>
    <name evidence="3" type="ORF">BBOU_0113</name>
</gene>
<comment type="caution">
    <text evidence="3">The sequence shown here is derived from an EMBL/GenBank/DDBJ whole genome shotgun (WGS) entry which is preliminary data.</text>
</comment>
<feature type="transmembrane region" description="Helical" evidence="1">
    <location>
        <begin position="12"/>
        <end position="35"/>
    </location>
</feature>
<dbReference type="AlphaFoldDB" id="A0A086ZRV0"/>
<evidence type="ECO:0000313" key="3">
    <source>
        <dbReference type="EMBL" id="KFI49250.1"/>
    </source>
</evidence>
<organism evidence="3 4">
    <name type="scientific">Bifidobacterium boum</name>
    <dbReference type="NCBI Taxonomy" id="78343"/>
    <lineage>
        <taxon>Bacteria</taxon>
        <taxon>Bacillati</taxon>
        <taxon>Actinomycetota</taxon>
        <taxon>Actinomycetes</taxon>
        <taxon>Bifidobacteriales</taxon>
        <taxon>Bifidobacteriaceae</taxon>
        <taxon>Bifidobacterium</taxon>
    </lineage>
</organism>
<dbReference type="Pfam" id="PF12697">
    <property type="entry name" value="Abhydrolase_6"/>
    <property type="match status" value="1"/>
</dbReference>
<proteinExistence type="predicted"/>
<keyword evidence="1" id="KW-0472">Membrane</keyword>
<feature type="domain" description="AB hydrolase-1" evidence="2">
    <location>
        <begin position="112"/>
        <end position="320"/>
    </location>
</feature>
<dbReference type="InterPro" id="IPR000073">
    <property type="entry name" value="AB_hydrolase_1"/>
</dbReference>
<evidence type="ECO:0000259" key="2">
    <source>
        <dbReference type="Pfam" id="PF12697"/>
    </source>
</evidence>
<dbReference type="GeneID" id="303203349"/>
<keyword evidence="3" id="KW-0378">Hydrolase</keyword>
<dbReference type="EMBL" id="JGYQ01000002">
    <property type="protein sequence ID" value="KFI49250.1"/>
    <property type="molecule type" value="Genomic_DNA"/>
</dbReference>
<sequence>MSSTMTTTIRHIGQGTAIFTAVAGAATATLGGLAYRFTCDTRSPLFVKNSQRANEAVGEQLRQSDNAEQQAASRWFHDTRQSWTTYSEDGLRLHAWVLDPDSVHPRPHWYAICCHGFCGEPQEMAKYALRYARMGCTVIVPAMRAHERSQGRYVGLGYVDRRDVMCWINLVVRADPDASIILHGNSMGAVAVMLAAAEPDIPRQVIAVVEDSGYSTIDAELRFVAKTMLKMPRGIGLQTVAVMNACARIHTKSDFRRGDCLCAARRMRVPLLCVHGTNDTMVPYEFMDRIAASYRGPLCRTFSVQGAGHTLSASTAPDAYWNAVRGFVEAAAGWREA</sequence>
<dbReference type="OrthoDB" id="9786110at2"/>
<dbReference type="Gene3D" id="3.40.50.1820">
    <property type="entry name" value="alpha/beta hydrolase"/>
    <property type="match status" value="1"/>
</dbReference>
<dbReference type="InterPro" id="IPR052920">
    <property type="entry name" value="DNA-binding_regulatory"/>
</dbReference>
<dbReference type="PANTHER" id="PTHR43358">
    <property type="entry name" value="ALPHA/BETA-HYDROLASE"/>
    <property type="match status" value="1"/>
</dbReference>
<dbReference type="SUPFAM" id="SSF53474">
    <property type="entry name" value="alpha/beta-Hydrolases"/>
    <property type="match status" value="1"/>
</dbReference>
<protein>
    <submittedName>
        <fullName evidence="3">Alpha/beta hydrolase</fullName>
    </submittedName>
</protein>
<dbReference type="PANTHER" id="PTHR43358:SF4">
    <property type="entry name" value="ALPHA_BETA HYDROLASE FOLD-1 DOMAIN-CONTAINING PROTEIN"/>
    <property type="match status" value="1"/>
</dbReference>
<dbReference type="InterPro" id="IPR029058">
    <property type="entry name" value="AB_hydrolase_fold"/>
</dbReference>
<dbReference type="Proteomes" id="UP000029093">
    <property type="component" value="Unassembled WGS sequence"/>
</dbReference>
<evidence type="ECO:0000256" key="1">
    <source>
        <dbReference type="SAM" id="Phobius"/>
    </source>
</evidence>
<name>A0A086ZRV0_9BIFI</name>
<dbReference type="GO" id="GO:0016787">
    <property type="term" value="F:hydrolase activity"/>
    <property type="evidence" value="ECO:0007669"/>
    <property type="project" value="UniProtKB-KW"/>
</dbReference>